<gene>
    <name evidence="1" type="ORF">LCGC14_2019260</name>
</gene>
<name>A0A0F9EY92_9ZZZZ</name>
<organism evidence="1">
    <name type="scientific">marine sediment metagenome</name>
    <dbReference type="NCBI Taxonomy" id="412755"/>
    <lineage>
        <taxon>unclassified sequences</taxon>
        <taxon>metagenomes</taxon>
        <taxon>ecological metagenomes</taxon>
    </lineage>
</organism>
<reference evidence="1" key="1">
    <citation type="journal article" date="2015" name="Nature">
        <title>Complex archaea that bridge the gap between prokaryotes and eukaryotes.</title>
        <authorList>
            <person name="Spang A."/>
            <person name="Saw J.H."/>
            <person name="Jorgensen S.L."/>
            <person name="Zaremba-Niedzwiedzka K."/>
            <person name="Martijn J."/>
            <person name="Lind A.E."/>
            <person name="van Eijk R."/>
            <person name="Schleper C."/>
            <person name="Guy L."/>
            <person name="Ettema T.J."/>
        </authorList>
    </citation>
    <scope>NUCLEOTIDE SEQUENCE</scope>
</reference>
<comment type="caution">
    <text evidence="1">The sequence shown here is derived from an EMBL/GenBank/DDBJ whole genome shotgun (WGS) entry which is preliminary data.</text>
</comment>
<protein>
    <submittedName>
        <fullName evidence="1">Uncharacterized protein</fullName>
    </submittedName>
</protein>
<sequence>MKVYLLKDSDLQRLLDNLDRNPEHGYKGGSSQVLDKQERQAYKEAHKFYNYQIRTWIDSIQEEN</sequence>
<dbReference type="AlphaFoldDB" id="A0A0F9EY92"/>
<dbReference type="EMBL" id="LAZR01023296">
    <property type="protein sequence ID" value="KKL78994.1"/>
    <property type="molecule type" value="Genomic_DNA"/>
</dbReference>
<accession>A0A0F9EY92</accession>
<proteinExistence type="predicted"/>
<evidence type="ECO:0000313" key="1">
    <source>
        <dbReference type="EMBL" id="KKL78994.1"/>
    </source>
</evidence>